<dbReference type="AlphaFoldDB" id="A0AAE1MWB1"/>
<evidence type="ECO:0000313" key="12">
    <source>
        <dbReference type="Proteomes" id="UP001293593"/>
    </source>
</evidence>
<keyword evidence="9" id="KW-0137">Centromere</keyword>
<name>A0AAE1MWB1_9FABA</name>
<feature type="coiled-coil region" evidence="10">
    <location>
        <begin position="122"/>
        <end position="149"/>
    </location>
</feature>
<keyword evidence="6" id="KW-0995">Kinetochore</keyword>
<dbReference type="GO" id="GO:0051382">
    <property type="term" value="P:kinetochore assembly"/>
    <property type="evidence" value="ECO:0007669"/>
    <property type="project" value="TreeGrafter"/>
</dbReference>
<comment type="subcellular location">
    <subcellularLocation>
        <location evidence="1">Chromosome</location>
        <location evidence="1">Centromere</location>
        <location evidence="1">Kinetochore</location>
    </subcellularLocation>
</comment>
<keyword evidence="3" id="KW-0158">Chromosome</keyword>
<keyword evidence="4" id="KW-0132">Cell division</keyword>
<evidence type="ECO:0000256" key="2">
    <source>
        <dbReference type="ARBA" id="ARBA00008643"/>
    </source>
</evidence>
<sequence>MEGSESEAIFDSLNLNPQLFVNEVLNTIDDVGDDAFAFFYQEASAKLNSEGTERSQDLREGADHIRNVVQAVLDKRLAIWGKYCLRHCFSVPQGFVTPKSDNSIQDGCVGRAHSDPEIESQLDSLRKKLTEVGKESETLNQEFQALERQHTSNCGLINETLKFHDQDSMHVLFQEIVTTASELAKKIGKLKTSVAEGTEQMNTKGISNHKENPSATYYAKGLSNVKFEDLQGFSIIMKSI</sequence>
<keyword evidence="7 10" id="KW-0175">Coiled coil</keyword>
<evidence type="ECO:0000256" key="5">
    <source>
        <dbReference type="ARBA" id="ARBA00022776"/>
    </source>
</evidence>
<keyword evidence="5" id="KW-0498">Mitosis</keyword>
<keyword evidence="12" id="KW-1185">Reference proteome</keyword>
<dbReference type="Pfam" id="PF05859">
    <property type="entry name" value="Mis12"/>
    <property type="match status" value="1"/>
</dbReference>
<evidence type="ECO:0000256" key="7">
    <source>
        <dbReference type="ARBA" id="ARBA00023054"/>
    </source>
</evidence>
<evidence type="ECO:0008006" key="13">
    <source>
        <dbReference type="Google" id="ProtNLM"/>
    </source>
</evidence>
<comment type="caution">
    <text evidence="11">The sequence shown here is derived from an EMBL/GenBank/DDBJ whole genome shotgun (WGS) entry which is preliminary data.</text>
</comment>
<dbReference type="GO" id="GO:0005634">
    <property type="term" value="C:nucleus"/>
    <property type="evidence" value="ECO:0007669"/>
    <property type="project" value="InterPro"/>
</dbReference>
<evidence type="ECO:0000256" key="4">
    <source>
        <dbReference type="ARBA" id="ARBA00022618"/>
    </source>
</evidence>
<accession>A0AAE1MWB1</accession>
<dbReference type="EMBL" id="JAWXYG010000003">
    <property type="protein sequence ID" value="KAK4278428.1"/>
    <property type="molecule type" value="Genomic_DNA"/>
</dbReference>
<comment type="similarity">
    <text evidence="2">Belongs to the mis12 family.</text>
</comment>
<proteinExistence type="inferred from homology"/>
<dbReference type="GO" id="GO:0051301">
    <property type="term" value="P:cell division"/>
    <property type="evidence" value="ECO:0007669"/>
    <property type="project" value="UniProtKB-KW"/>
</dbReference>
<dbReference type="GO" id="GO:0000444">
    <property type="term" value="C:MIS12/MIND type complex"/>
    <property type="evidence" value="ECO:0007669"/>
    <property type="project" value="TreeGrafter"/>
</dbReference>
<evidence type="ECO:0000256" key="9">
    <source>
        <dbReference type="ARBA" id="ARBA00023328"/>
    </source>
</evidence>
<dbReference type="GO" id="GO:0000070">
    <property type="term" value="P:mitotic sister chromatid segregation"/>
    <property type="evidence" value="ECO:0007669"/>
    <property type="project" value="TreeGrafter"/>
</dbReference>
<evidence type="ECO:0000256" key="8">
    <source>
        <dbReference type="ARBA" id="ARBA00023306"/>
    </source>
</evidence>
<reference evidence="11" key="1">
    <citation type="submission" date="2023-10" db="EMBL/GenBank/DDBJ databases">
        <title>Chromosome-level genome of the transformable northern wattle, Acacia crassicarpa.</title>
        <authorList>
            <person name="Massaro I."/>
            <person name="Sinha N.R."/>
            <person name="Poethig S."/>
            <person name="Leichty A.R."/>
        </authorList>
    </citation>
    <scope>NUCLEOTIDE SEQUENCE</scope>
    <source>
        <strain evidence="11">Acra3RX</strain>
        <tissue evidence="11">Leaf</tissue>
    </source>
</reference>
<evidence type="ECO:0000256" key="1">
    <source>
        <dbReference type="ARBA" id="ARBA00004629"/>
    </source>
</evidence>
<dbReference type="PANTHER" id="PTHR14527">
    <property type="entry name" value="PROTEIN MIS12 HOMOLOG"/>
    <property type="match status" value="1"/>
</dbReference>
<protein>
    <recommendedName>
        <fullName evidence="13">Protein MIS12 homolog</fullName>
    </recommendedName>
</protein>
<evidence type="ECO:0000256" key="3">
    <source>
        <dbReference type="ARBA" id="ARBA00022454"/>
    </source>
</evidence>
<gene>
    <name evidence="11" type="ORF">QN277_016276</name>
</gene>
<evidence type="ECO:0000256" key="6">
    <source>
        <dbReference type="ARBA" id="ARBA00022838"/>
    </source>
</evidence>
<dbReference type="InterPro" id="IPR008685">
    <property type="entry name" value="Centromere_Mis12"/>
</dbReference>
<dbReference type="Proteomes" id="UP001293593">
    <property type="component" value="Unassembled WGS sequence"/>
</dbReference>
<organism evidence="11 12">
    <name type="scientific">Acacia crassicarpa</name>
    <name type="common">northern wattle</name>
    <dbReference type="NCBI Taxonomy" id="499986"/>
    <lineage>
        <taxon>Eukaryota</taxon>
        <taxon>Viridiplantae</taxon>
        <taxon>Streptophyta</taxon>
        <taxon>Embryophyta</taxon>
        <taxon>Tracheophyta</taxon>
        <taxon>Spermatophyta</taxon>
        <taxon>Magnoliopsida</taxon>
        <taxon>eudicotyledons</taxon>
        <taxon>Gunneridae</taxon>
        <taxon>Pentapetalae</taxon>
        <taxon>rosids</taxon>
        <taxon>fabids</taxon>
        <taxon>Fabales</taxon>
        <taxon>Fabaceae</taxon>
        <taxon>Caesalpinioideae</taxon>
        <taxon>mimosoid clade</taxon>
        <taxon>Acacieae</taxon>
        <taxon>Acacia</taxon>
    </lineage>
</organism>
<dbReference type="PANTHER" id="PTHR14527:SF2">
    <property type="entry name" value="PROTEIN MIS12 HOMOLOG"/>
    <property type="match status" value="1"/>
</dbReference>
<evidence type="ECO:0000256" key="10">
    <source>
        <dbReference type="SAM" id="Coils"/>
    </source>
</evidence>
<keyword evidence="8" id="KW-0131">Cell cycle</keyword>
<evidence type="ECO:0000313" key="11">
    <source>
        <dbReference type="EMBL" id="KAK4278428.1"/>
    </source>
</evidence>